<evidence type="ECO:0000313" key="2">
    <source>
        <dbReference type="Proteomes" id="UP000225706"/>
    </source>
</evidence>
<sequence length="163" mass="18205">MKRTSEDVYRPLLLLISKESAFFGKSAFHPQRRTMIQGRKMGPVLLLVALCRTVHNLASPRTSPIHCQTIKKFILEATVGDSLSAHNNTLFGACNDVDEANHWWYIHNESNAGCGFLANLNGVISLDGKEKANRIYWAFLNSSNAGNNSPIKTEMKIRPVDFS</sequence>
<dbReference type="SUPFAM" id="SSF56496">
    <property type="entry name" value="Fibrinogen C-terminal domain-like"/>
    <property type="match status" value="1"/>
</dbReference>
<evidence type="ECO:0000313" key="1">
    <source>
        <dbReference type="EMBL" id="PFX17874.1"/>
    </source>
</evidence>
<gene>
    <name evidence="1" type="ORF">AWC38_SpisGene17788</name>
</gene>
<name>A0A2B4RHL4_STYPI</name>
<accession>A0A2B4RHL4</accession>
<dbReference type="OrthoDB" id="7735550at2759"/>
<comment type="caution">
    <text evidence="1">The sequence shown here is derived from an EMBL/GenBank/DDBJ whole genome shotgun (WGS) entry which is preliminary data.</text>
</comment>
<dbReference type="Proteomes" id="UP000225706">
    <property type="component" value="Unassembled WGS sequence"/>
</dbReference>
<proteinExistence type="predicted"/>
<dbReference type="Gene3D" id="3.90.215.10">
    <property type="entry name" value="Gamma Fibrinogen, chain A, domain 1"/>
    <property type="match status" value="1"/>
</dbReference>
<dbReference type="InterPro" id="IPR014716">
    <property type="entry name" value="Fibrinogen_a/b/g_C_1"/>
</dbReference>
<dbReference type="EMBL" id="LSMT01000444">
    <property type="protein sequence ID" value="PFX17874.1"/>
    <property type="molecule type" value="Genomic_DNA"/>
</dbReference>
<reference evidence="2" key="1">
    <citation type="journal article" date="2017" name="bioRxiv">
        <title>Comparative analysis of the genomes of Stylophora pistillata and Acropora digitifera provides evidence for extensive differences between species of corals.</title>
        <authorList>
            <person name="Voolstra C.R."/>
            <person name="Li Y."/>
            <person name="Liew Y.J."/>
            <person name="Baumgarten S."/>
            <person name="Zoccola D."/>
            <person name="Flot J.-F."/>
            <person name="Tambutte S."/>
            <person name="Allemand D."/>
            <person name="Aranda M."/>
        </authorList>
    </citation>
    <scope>NUCLEOTIDE SEQUENCE [LARGE SCALE GENOMIC DNA]</scope>
</reference>
<dbReference type="InterPro" id="IPR036056">
    <property type="entry name" value="Fibrinogen-like_C"/>
</dbReference>
<organism evidence="1 2">
    <name type="scientific">Stylophora pistillata</name>
    <name type="common">Smooth cauliflower coral</name>
    <dbReference type="NCBI Taxonomy" id="50429"/>
    <lineage>
        <taxon>Eukaryota</taxon>
        <taxon>Metazoa</taxon>
        <taxon>Cnidaria</taxon>
        <taxon>Anthozoa</taxon>
        <taxon>Hexacorallia</taxon>
        <taxon>Scleractinia</taxon>
        <taxon>Astrocoeniina</taxon>
        <taxon>Pocilloporidae</taxon>
        <taxon>Stylophora</taxon>
    </lineage>
</organism>
<keyword evidence="2" id="KW-1185">Reference proteome</keyword>
<protein>
    <submittedName>
        <fullName evidence="1">Uncharacterized protein</fullName>
    </submittedName>
</protein>
<dbReference type="AlphaFoldDB" id="A0A2B4RHL4"/>